<dbReference type="PANTHER" id="PTHR43725:SF53">
    <property type="entry name" value="UDP-ARABINOSE 4-EPIMERASE 1"/>
    <property type="match status" value="1"/>
</dbReference>
<evidence type="ECO:0000313" key="7">
    <source>
        <dbReference type="EMBL" id="CAB4737533.1"/>
    </source>
</evidence>
<accession>A0A6J6SRZ3</accession>
<evidence type="ECO:0000256" key="1">
    <source>
        <dbReference type="ARBA" id="ARBA00001911"/>
    </source>
</evidence>
<dbReference type="EMBL" id="CAEZYO010000054">
    <property type="protein sequence ID" value="CAB4737533.1"/>
    <property type="molecule type" value="Genomic_DNA"/>
</dbReference>
<proteinExistence type="inferred from homology"/>
<evidence type="ECO:0000256" key="4">
    <source>
        <dbReference type="ARBA" id="ARBA00023235"/>
    </source>
</evidence>
<evidence type="ECO:0000256" key="5">
    <source>
        <dbReference type="ARBA" id="ARBA00023277"/>
    </source>
</evidence>
<dbReference type="Gene3D" id="3.40.50.720">
    <property type="entry name" value="NAD(P)-binding Rossmann-like Domain"/>
    <property type="match status" value="1"/>
</dbReference>
<dbReference type="SUPFAM" id="SSF51735">
    <property type="entry name" value="NAD(P)-binding Rossmann-fold domains"/>
    <property type="match status" value="1"/>
</dbReference>
<feature type="domain" description="NAD-dependent epimerase/dehydratase" evidence="6">
    <location>
        <begin position="5"/>
        <end position="243"/>
    </location>
</feature>
<organism evidence="7">
    <name type="scientific">freshwater metagenome</name>
    <dbReference type="NCBI Taxonomy" id="449393"/>
    <lineage>
        <taxon>unclassified sequences</taxon>
        <taxon>metagenomes</taxon>
        <taxon>ecological metagenomes</taxon>
    </lineage>
</organism>
<dbReference type="AlphaFoldDB" id="A0A6J6SRZ3"/>
<dbReference type="InterPro" id="IPR001509">
    <property type="entry name" value="Epimerase_deHydtase"/>
</dbReference>
<dbReference type="PANTHER" id="PTHR43725">
    <property type="entry name" value="UDP-GLUCOSE 4-EPIMERASE"/>
    <property type="match status" value="1"/>
</dbReference>
<reference evidence="7" key="1">
    <citation type="submission" date="2020-05" db="EMBL/GenBank/DDBJ databases">
        <authorList>
            <person name="Chiriac C."/>
            <person name="Salcher M."/>
            <person name="Ghai R."/>
            <person name="Kavagutti S V."/>
        </authorList>
    </citation>
    <scope>NUCLEOTIDE SEQUENCE</scope>
</reference>
<dbReference type="Pfam" id="PF01370">
    <property type="entry name" value="Epimerase"/>
    <property type="match status" value="1"/>
</dbReference>
<keyword evidence="5" id="KW-0119">Carbohydrate metabolism</keyword>
<protein>
    <submittedName>
        <fullName evidence="7">Unannotated protein</fullName>
    </submittedName>
</protein>
<dbReference type="GO" id="GO:0006012">
    <property type="term" value="P:galactose metabolic process"/>
    <property type="evidence" value="ECO:0007669"/>
    <property type="project" value="InterPro"/>
</dbReference>
<dbReference type="InterPro" id="IPR005886">
    <property type="entry name" value="UDP_G4E"/>
</dbReference>
<keyword evidence="4" id="KW-0413">Isomerase</keyword>
<comment type="cofactor">
    <cofactor evidence="1">
        <name>NAD(+)</name>
        <dbReference type="ChEBI" id="CHEBI:57540"/>
    </cofactor>
</comment>
<gene>
    <name evidence="7" type="ORF">UFOPK2731_01269</name>
</gene>
<sequence length="320" mass="35239">MEKWVVTGSAGYIGSHISRTLLERGIMVVGVDNFSSGLISNLHPAMEFHNLDIRDSESLENIFRNATGVIHSAGYKFAALSVNEPEEAFANNLEGTESVVAAMKKVGCQNIIFSSSCAVYGTPTHLPVTESSSLSPETPYAESKLLAEEAIRSSGINYISLRFFNVVGSGIDNIEDQSKHNLFPIILDAWQNNQIARITGKNFPTPDGTAIRDYIHVDDIVSAHIKSMEHFNSKPEVGNVYNLSLGEGVSVLQVMENFKEMLGRSFNFDYMGMREGDPSCIYGSALLAQSQLHWKPKKNLKDMVESAISARRTKLKIKSV</sequence>
<comment type="similarity">
    <text evidence="2">Belongs to the NAD(P)-dependent epimerase/dehydratase family.</text>
</comment>
<dbReference type="Gene3D" id="3.90.25.10">
    <property type="entry name" value="UDP-galactose 4-epimerase, domain 1"/>
    <property type="match status" value="1"/>
</dbReference>
<evidence type="ECO:0000259" key="6">
    <source>
        <dbReference type="Pfam" id="PF01370"/>
    </source>
</evidence>
<dbReference type="GO" id="GO:0003978">
    <property type="term" value="F:UDP-glucose 4-epimerase activity"/>
    <property type="evidence" value="ECO:0007669"/>
    <property type="project" value="InterPro"/>
</dbReference>
<name>A0A6J6SRZ3_9ZZZZ</name>
<dbReference type="NCBIfam" id="TIGR01179">
    <property type="entry name" value="galE"/>
    <property type="match status" value="1"/>
</dbReference>
<keyword evidence="3" id="KW-0520">NAD</keyword>
<evidence type="ECO:0000256" key="3">
    <source>
        <dbReference type="ARBA" id="ARBA00023027"/>
    </source>
</evidence>
<dbReference type="InterPro" id="IPR036291">
    <property type="entry name" value="NAD(P)-bd_dom_sf"/>
</dbReference>
<evidence type="ECO:0000256" key="2">
    <source>
        <dbReference type="ARBA" id="ARBA00007637"/>
    </source>
</evidence>